<name>A0A511T676_MYXFU</name>
<protein>
    <recommendedName>
        <fullName evidence="9">5'-nucleotidase SurE</fullName>
        <ecNumber evidence="9">3.1.3.5</ecNumber>
    </recommendedName>
    <alternativeName>
        <fullName evidence="9">Nucleoside 5'-monophosphate phosphohydrolase</fullName>
    </alternativeName>
</protein>
<evidence type="ECO:0000313" key="11">
    <source>
        <dbReference type="EMBL" id="GEN09113.1"/>
    </source>
</evidence>
<dbReference type="PANTHER" id="PTHR30457">
    <property type="entry name" value="5'-NUCLEOTIDASE SURE"/>
    <property type="match status" value="1"/>
</dbReference>
<comment type="similarity">
    <text evidence="4 9">Belongs to the SurE nucleotidase family.</text>
</comment>
<dbReference type="GO" id="GO:0008253">
    <property type="term" value="F:5'-nucleotidase activity"/>
    <property type="evidence" value="ECO:0007669"/>
    <property type="project" value="UniProtKB-UniRule"/>
</dbReference>
<comment type="subcellular location">
    <subcellularLocation>
        <location evidence="3 9">Cytoplasm</location>
    </subcellularLocation>
</comment>
<dbReference type="Gene3D" id="3.40.1210.10">
    <property type="entry name" value="Survival protein SurE-like phosphatase/nucleotidase"/>
    <property type="match status" value="1"/>
</dbReference>
<feature type="binding site" evidence="9">
    <location>
        <position position="56"/>
    </location>
    <ligand>
        <name>a divalent metal cation</name>
        <dbReference type="ChEBI" id="CHEBI:60240"/>
    </ligand>
</feature>
<evidence type="ECO:0000256" key="2">
    <source>
        <dbReference type="ARBA" id="ARBA00001946"/>
    </source>
</evidence>
<dbReference type="GO" id="GO:0008254">
    <property type="term" value="F:3'-nucleotidase activity"/>
    <property type="evidence" value="ECO:0007669"/>
    <property type="project" value="TreeGrafter"/>
</dbReference>
<dbReference type="STRING" id="1334629.MFUL124B02_27060"/>
<dbReference type="GO" id="GO:0005737">
    <property type="term" value="C:cytoplasm"/>
    <property type="evidence" value="ECO:0007669"/>
    <property type="project" value="UniProtKB-SubCell"/>
</dbReference>
<dbReference type="NCBIfam" id="TIGR00087">
    <property type="entry name" value="surE"/>
    <property type="match status" value="1"/>
</dbReference>
<organism evidence="11 12">
    <name type="scientific">Myxococcus fulvus</name>
    <dbReference type="NCBI Taxonomy" id="33"/>
    <lineage>
        <taxon>Bacteria</taxon>
        <taxon>Pseudomonadati</taxon>
        <taxon>Myxococcota</taxon>
        <taxon>Myxococcia</taxon>
        <taxon>Myxococcales</taxon>
        <taxon>Cystobacterineae</taxon>
        <taxon>Myxococcaceae</taxon>
        <taxon>Myxococcus</taxon>
    </lineage>
</organism>
<dbReference type="EMBL" id="BJXR01000031">
    <property type="protein sequence ID" value="GEN09113.1"/>
    <property type="molecule type" value="Genomic_DNA"/>
</dbReference>
<comment type="cofactor">
    <cofactor evidence="2">
        <name>Mg(2+)</name>
        <dbReference type="ChEBI" id="CHEBI:18420"/>
    </cofactor>
</comment>
<dbReference type="PANTHER" id="PTHR30457:SF12">
    <property type="entry name" value="5'_3'-NUCLEOTIDASE SURE"/>
    <property type="match status" value="1"/>
</dbReference>
<evidence type="ECO:0000256" key="8">
    <source>
        <dbReference type="ARBA" id="ARBA00022801"/>
    </source>
</evidence>
<dbReference type="SUPFAM" id="SSF64167">
    <property type="entry name" value="SurE-like"/>
    <property type="match status" value="1"/>
</dbReference>
<dbReference type="AlphaFoldDB" id="A0A511T676"/>
<accession>A0A511T676</accession>
<comment type="function">
    <text evidence="9">Nucleotidase that shows phosphatase activity on nucleoside 5'-monophosphates.</text>
</comment>
<dbReference type="InterPro" id="IPR002828">
    <property type="entry name" value="SurE-like_Pase/nucleotidase"/>
</dbReference>
<evidence type="ECO:0000259" key="10">
    <source>
        <dbReference type="Pfam" id="PF01975"/>
    </source>
</evidence>
<comment type="cofactor">
    <cofactor evidence="9">
        <name>a divalent metal cation</name>
        <dbReference type="ChEBI" id="CHEBI:60240"/>
    </cofactor>
    <text evidence="9">Binds 1 divalent metal cation per subunit.</text>
</comment>
<evidence type="ECO:0000256" key="1">
    <source>
        <dbReference type="ARBA" id="ARBA00000815"/>
    </source>
</evidence>
<dbReference type="GO" id="GO:0004309">
    <property type="term" value="F:exopolyphosphatase activity"/>
    <property type="evidence" value="ECO:0007669"/>
    <property type="project" value="TreeGrafter"/>
</dbReference>
<keyword evidence="8 9" id="KW-0378">Hydrolase</keyword>
<dbReference type="Pfam" id="PF01975">
    <property type="entry name" value="SurE"/>
    <property type="match status" value="1"/>
</dbReference>
<comment type="caution">
    <text evidence="11">The sequence shown here is derived from an EMBL/GenBank/DDBJ whole genome shotgun (WGS) entry which is preliminary data.</text>
</comment>
<dbReference type="InterPro" id="IPR030048">
    <property type="entry name" value="SurE"/>
</dbReference>
<gene>
    <name evidence="9 11" type="primary">surE</name>
    <name evidence="11" type="ORF">MFU01_41500</name>
</gene>
<keyword evidence="7 9" id="KW-0547">Nucleotide-binding</keyword>
<feature type="binding site" evidence="9">
    <location>
        <position position="109"/>
    </location>
    <ligand>
        <name>a divalent metal cation</name>
        <dbReference type="ChEBI" id="CHEBI:60240"/>
    </ligand>
</feature>
<evidence type="ECO:0000256" key="7">
    <source>
        <dbReference type="ARBA" id="ARBA00022741"/>
    </source>
</evidence>
<dbReference type="GO" id="GO:0046872">
    <property type="term" value="F:metal ion binding"/>
    <property type="evidence" value="ECO:0007669"/>
    <property type="project" value="UniProtKB-UniRule"/>
</dbReference>
<dbReference type="GO" id="GO:0000166">
    <property type="term" value="F:nucleotide binding"/>
    <property type="evidence" value="ECO:0007669"/>
    <property type="project" value="UniProtKB-KW"/>
</dbReference>
<dbReference type="NCBIfam" id="NF001490">
    <property type="entry name" value="PRK00346.1-4"/>
    <property type="match status" value="1"/>
</dbReference>
<evidence type="ECO:0000256" key="9">
    <source>
        <dbReference type="HAMAP-Rule" id="MF_00060"/>
    </source>
</evidence>
<comment type="catalytic activity">
    <reaction evidence="1 9">
        <text>a ribonucleoside 5'-phosphate + H2O = a ribonucleoside + phosphate</text>
        <dbReference type="Rhea" id="RHEA:12484"/>
        <dbReference type="ChEBI" id="CHEBI:15377"/>
        <dbReference type="ChEBI" id="CHEBI:18254"/>
        <dbReference type="ChEBI" id="CHEBI:43474"/>
        <dbReference type="ChEBI" id="CHEBI:58043"/>
        <dbReference type="EC" id="3.1.3.5"/>
    </reaction>
</comment>
<reference evidence="11 12" key="1">
    <citation type="submission" date="2019-07" db="EMBL/GenBank/DDBJ databases">
        <title>Whole genome shotgun sequence of Myxococcus fulvus NBRC 100333.</title>
        <authorList>
            <person name="Hosoyama A."/>
            <person name="Uohara A."/>
            <person name="Ohji S."/>
            <person name="Ichikawa N."/>
        </authorList>
    </citation>
    <scope>NUCLEOTIDE SEQUENCE [LARGE SCALE GENOMIC DNA]</scope>
    <source>
        <strain evidence="11 12">NBRC 100333</strain>
    </source>
</reference>
<sequence>MLAHSGGLLYNRAAMRKPRILVSNDDGYFSEGLQALVEAVTPLGEVWVVAPDREQSAASHAISLHRPLRIKEVRERWFAIDGTPTDCAYLAIVHLLKDDRPTLMVSGINHGSNLAEDVTYSGTVAAAMEGALLGVPAIAFSLVARGTFDFAPAARFARALVTEALSRPLPKRMLLNVNIPGGVEPEGYSVTRLGRHSYGYGVVEKEDPRGRKYYWIGGSEYQHEDIPGSDCNAVHLAKRVSVTPLHLDLTDHGRIEDLGGWKLQGFARHEPDGA</sequence>
<feature type="binding site" evidence="9">
    <location>
        <position position="26"/>
    </location>
    <ligand>
        <name>a divalent metal cation</name>
        <dbReference type="ChEBI" id="CHEBI:60240"/>
    </ligand>
</feature>
<proteinExistence type="inferred from homology"/>
<dbReference type="InterPro" id="IPR036523">
    <property type="entry name" value="SurE-like_sf"/>
</dbReference>
<dbReference type="HAMAP" id="MF_00060">
    <property type="entry name" value="SurE"/>
    <property type="match status" value="1"/>
</dbReference>
<evidence type="ECO:0000256" key="4">
    <source>
        <dbReference type="ARBA" id="ARBA00011062"/>
    </source>
</evidence>
<evidence type="ECO:0000313" key="12">
    <source>
        <dbReference type="Proteomes" id="UP000321514"/>
    </source>
</evidence>
<dbReference type="FunFam" id="3.40.1210.10:FF:000001">
    <property type="entry name" value="5'/3'-nucleotidase SurE"/>
    <property type="match status" value="1"/>
</dbReference>
<feature type="binding site" evidence="9">
    <location>
        <position position="25"/>
    </location>
    <ligand>
        <name>a divalent metal cation</name>
        <dbReference type="ChEBI" id="CHEBI:60240"/>
    </ligand>
</feature>
<keyword evidence="5 9" id="KW-0963">Cytoplasm</keyword>
<keyword evidence="6 9" id="KW-0479">Metal-binding</keyword>
<feature type="domain" description="Survival protein SurE-like phosphatase/nucleotidase" evidence="10">
    <location>
        <begin position="20"/>
        <end position="198"/>
    </location>
</feature>
<evidence type="ECO:0000256" key="3">
    <source>
        <dbReference type="ARBA" id="ARBA00004496"/>
    </source>
</evidence>
<dbReference type="Proteomes" id="UP000321514">
    <property type="component" value="Unassembled WGS sequence"/>
</dbReference>
<evidence type="ECO:0000256" key="6">
    <source>
        <dbReference type="ARBA" id="ARBA00022723"/>
    </source>
</evidence>
<dbReference type="EC" id="3.1.3.5" evidence="9"/>
<evidence type="ECO:0000256" key="5">
    <source>
        <dbReference type="ARBA" id="ARBA00022490"/>
    </source>
</evidence>